<sequence length="107" mass="12175">MTQGVAWLPAAAAEVYDLALSIKYMGDPAFNTGNADMAFAKWDDTLMFIKNTLKHNEMMGTRLEVEFLCQIHALECMVHIEQELFFFSDMSIRLIGRKYEHIPKAAA</sequence>
<dbReference type="RefSeq" id="XP_043173058.1">
    <property type="nucleotide sequence ID" value="XM_043317123.1"/>
</dbReference>
<dbReference type="Proteomes" id="UP000676310">
    <property type="component" value="Unassembled WGS sequence"/>
</dbReference>
<dbReference type="GeneID" id="67021715"/>
<keyword evidence="2" id="KW-1185">Reference proteome</keyword>
<dbReference type="OrthoDB" id="3779632at2759"/>
<evidence type="ECO:0000313" key="1">
    <source>
        <dbReference type="EMBL" id="CAG5180891.1"/>
    </source>
</evidence>
<dbReference type="AlphaFoldDB" id="A0A8J2I7P4"/>
<comment type="caution">
    <text evidence="1">The sequence shown here is derived from an EMBL/GenBank/DDBJ whole genome shotgun (WGS) entry which is preliminary data.</text>
</comment>
<reference evidence="1" key="1">
    <citation type="submission" date="2021-05" db="EMBL/GenBank/DDBJ databases">
        <authorList>
            <person name="Stam R."/>
        </authorList>
    </citation>
    <scope>NUCLEOTIDE SEQUENCE</scope>
    <source>
        <strain evidence="1">CS162</strain>
    </source>
</reference>
<gene>
    <name evidence="1" type="ORF">ALTATR162_LOCUS9489</name>
</gene>
<proteinExistence type="predicted"/>
<protein>
    <submittedName>
        <fullName evidence="1">Uncharacterized protein</fullName>
    </submittedName>
</protein>
<name>A0A8J2I7P4_9PLEO</name>
<organism evidence="1 2">
    <name type="scientific">Alternaria atra</name>
    <dbReference type="NCBI Taxonomy" id="119953"/>
    <lineage>
        <taxon>Eukaryota</taxon>
        <taxon>Fungi</taxon>
        <taxon>Dikarya</taxon>
        <taxon>Ascomycota</taxon>
        <taxon>Pezizomycotina</taxon>
        <taxon>Dothideomycetes</taxon>
        <taxon>Pleosporomycetidae</taxon>
        <taxon>Pleosporales</taxon>
        <taxon>Pleosporineae</taxon>
        <taxon>Pleosporaceae</taxon>
        <taxon>Alternaria</taxon>
        <taxon>Alternaria sect. Ulocladioides</taxon>
    </lineage>
</organism>
<dbReference type="EMBL" id="CAJRGZ010000025">
    <property type="protein sequence ID" value="CAG5180891.1"/>
    <property type="molecule type" value="Genomic_DNA"/>
</dbReference>
<accession>A0A8J2I7P4</accession>
<evidence type="ECO:0000313" key="2">
    <source>
        <dbReference type="Proteomes" id="UP000676310"/>
    </source>
</evidence>